<evidence type="ECO:0000313" key="3">
    <source>
        <dbReference type="Proteomes" id="UP000828390"/>
    </source>
</evidence>
<reference evidence="2" key="1">
    <citation type="journal article" date="2019" name="bioRxiv">
        <title>The Genome of the Zebra Mussel, Dreissena polymorpha: A Resource for Invasive Species Research.</title>
        <authorList>
            <person name="McCartney M.A."/>
            <person name="Auch B."/>
            <person name="Kono T."/>
            <person name="Mallez S."/>
            <person name="Zhang Y."/>
            <person name="Obille A."/>
            <person name="Becker A."/>
            <person name="Abrahante J.E."/>
            <person name="Garbe J."/>
            <person name="Badalamenti J.P."/>
            <person name="Herman A."/>
            <person name="Mangelson H."/>
            <person name="Liachko I."/>
            <person name="Sullivan S."/>
            <person name="Sone E.D."/>
            <person name="Koren S."/>
            <person name="Silverstein K.A.T."/>
            <person name="Beckman K.B."/>
            <person name="Gohl D.M."/>
        </authorList>
    </citation>
    <scope>NUCLEOTIDE SEQUENCE</scope>
    <source>
        <strain evidence="2">Duluth1</strain>
        <tissue evidence="2">Whole animal</tissue>
    </source>
</reference>
<feature type="region of interest" description="Disordered" evidence="1">
    <location>
        <begin position="23"/>
        <end position="46"/>
    </location>
</feature>
<evidence type="ECO:0000313" key="2">
    <source>
        <dbReference type="EMBL" id="KAH3725121.1"/>
    </source>
</evidence>
<accession>A0A9D4CJ32</accession>
<dbReference type="Proteomes" id="UP000828390">
    <property type="component" value="Unassembled WGS sequence"/>
</dbReference>
<reference evidence="2" key="2">
    <citation type="submission" date="2020-11" db="EMBL/GenBank/DDBJ databases">
        <authorList>
            <person name="McCartney M.A."/>
            <person name="Auch B."/>
            <person name="Kono T."/>
            <person name="Mallez S."/>
            <person name="Becker A."/>
            <person name="Gohl D.M."/>
            <person name="Silverstein K.A.T."/>
            <person name="Koren S."/>
            <person name="Bechman K.B."/>
            <person name="Herman A."/>
            <person name="Abrahante J.E."/>
            <person name="Garbe J."/>
        </authorList>
    </citation>
    <scope>NUCLEOTIDE SEQUENCE</scope>
    <source>
        <strain evidence="2">Duluth1</strain>
        <tissue evidence="2">Whole animal</tissue>
    </source>
</reference>
<proteinExistence type="predicted"/>
<dbReference type="AlphaFoldDB" id="A0A9D4CJ32"/>
<sequence length="58" mass="6806">MKWKENVVLDIKYEEQSVYRVRSSSSSPFPTPSWQESLPPNRTVGKLHQPGLLSEWQF</sequence>
<protein>
    <submittedName>
        <fullName evidence="2">Uncharacterized protein</fullName>
    </submittedName>
</protein>
<comment type="caution">
    <text evidence="2">The sequence shown here is derived from an EMBL/GenBank/DDBJ whole genome shotgun (WGS) entry which is preliminary data.</text>
</comment>
<dbReference type="EMBL" id="JAIWYP010000012">
    <property type="protein sequence ID" value="KAH3725121.1"/>
    <property type="molecule type" value="Genomic_DNA"/>
</dbReference>
<keyword evidence="3" id="KW-1185">Reference proteome</keyword>
<name>A0A9D4CJ32_DREPO</name>
<evidence type="ECO:0000256" key="1">
    <source>
        <dbReference type="SAM" id="MobiDB-lite"/>
    </source>
</evidence>
<gene>
    <name evidence="2" type="ORF">DPMN_050952</name>
</gene>
<organism evidence="2 3">
    <name type="scientific">Dreissena polymorpha</name>
    <name type="common">Zebra mussel</name>
    <name type="synonym">Mytilus polymorpha</name>
    <dbReference type="NCBI Taxonomy" id="45954"/>
    <lineage>
        <taxon>Eukaryota</taxon>
        <taxon>Metazoa</taxon>
        <taxon>Spiralia</taxon>
        <taxon>Lophotrochozoa</taxon>
        <taxon>Mollusca</taxon>
        <taxon>Bivalvia</taxon>
        <taxon>Autobranchia</taxon>
        <taxon>Heteroconchia</taxon>
        <taxon>Euheterodonta</taxon>
        <taxon>Imparidentia</taxon>
        <taxon>Neoheterodontei</taxon>
        <taxon>Myida</taxon>
        <taxon>Dreissenoidea</taxon>
        <taxon>Dreissenidae</taxon>
        <taxon>Dreissena</taxon>
    </lineage>
</organism>